<keyword evidence="7 9" id="KW-1133">Transmembrane helix</keyword>
<dbReference type="GO" id="GO:0008250">
    <property type="term" value="C:oligosaccharyltransferase complex"/>
    <property type="evidence" value="ECO:0007669"/>
    <property type="project" value="TreeGrafter"/>
</dbReference>
<evidence type="ECO:0000256" key="7">
    <source>
        <dbReference type="ARBA" id="ARBA00022989"/>
    </source>
</evidence>
<proteinExistence type="inferred from homology"/>
<reference evidence="11" key="2">
    <citation type="submission" date="2021-10" db="EMBL/GenBank/DDBJ databases">
        <title>Phylogenomics reveals ancestral predisposition of the termite-cultivated fungus Termitomyces towards a domesticated lifestyle.</title>
        <authorList>
            <person name="Auxier B."/>
            <person name="Grum-Grzhimaylo A."/>
            <person name="Cardenas M.E."/>
            <person name="Lodge J.D."/>
            <person name="Laessoe T."/>
            <person name="Pedersen O."/>
            <person name="Smith M.E."/>
            <person name="Kuyper T.W."/>
            <person name="Franco-Molano E.A."/>
            <person name="Baroni T.J."/>
            <person name="Aanen D.K."/>
        </authorList>
    </citation>
    <scope>NUCLEOTIDE SEQUENCE</scope>
    <source>
        <strain evidence="11">D49</strain>
    </source>
</reference>
<feature type="transmembrane region" description="Helical" evidence="9">
    <location>
        <begin position="253"/>
        <end position="273"/>
    </location>
</feature>
<evidence type="ECO:0000256" key="6">
    <source>
        <dbReference type="ARBA" id="ARBA00022824"/>
    </source>
</evidence>
<feature type="non-terminal residue" evidence="11">
    <location>
        <position position="308"/>
    </location>
</feature>
<evidence type="ECO:0000256" key="4">
    <source>
        <dbReference type="ARBA" id="ARBA00022692"/>
    </source>
</evidence>
<dbReference type="InterPro" id="IPR036249">
    <property type="entry name" value="Thioredoxin-like_sf"/>
</dbReference>
<evidence type="ECO:0000256" key="8">
    <source>
        <dbReference type="ARBA" id="ARBA00023136"/>
    </source>
</evidence>
<accession>A0A9P7FMJ8</accession>
<sequence length="308" mass="34115">MKYGKSFLILLSIPFCLVAAQDARQQLVELAKAGNGIIKLDSKTFDLLTSPKRTWSVSVQLTALDKRRRCGPCNEFEPSWNAVGQAWSKVSKEHRDEHFFATLDFDNGQTVFQKLGLQSAPVVYVYPAAQGPRVPVSGKVTPLKYDFSNGFDAGPLAESLSRHTPIPIPYKAPIDWTRYITIATGVLGSLVALRFISPIIQSRWTWALGTIAISLVMTSGYMFTRIRSSPFTGGGGNWIAAGFQNQFGQEVSVVAAIYGLLAMSFLMLVMVVPHQTSPARQRVQIYLWSGVFVIVYSVLVSLFRVKNR</sequence>
<dbReference type="InterPro" id="IPR021149">
    <property type="entry name" value="OligosaccharylTrfase_OST3/OST6"/>
</dbReference>
<evidence type="ECO:0000256" key="3">
    <source>
        <dbReference type="ARBA" id="ARBA00009561"/>
    </source>
</evidence>
<dbReference type="Proteomes" id="UP000717328">
    <property type="component" value="Unassembled WGS sequence"/>
</dbReference>
<dbReference type="OrthoDB" id="67566at2759"/>
<dbReference type="AlphaFoldDB" id="A0A9P7FMJ8"/>
<feature type="transmembrane region" description="Helical" evidence="9">
    <location>
        <begin position="204"/>
        <end position="223"/>
    </location>
</feature>
<evidence type="ECO:0000256" key="10">
    <source>
        <dbReference type="SAM" id="SignalP"/>
    </source>
</evidence>
<comment type="similarity">
    <text evidence="3">Belongs to the OST3/OST6 family.</text>
</comment>
<dbReference type="Gene3D" id="3.40.30.10">
    <property type="entry name" value="Glutaredoxin"/>
    <property type="match status" value="1"/>
</dbReference>
<reference evidence="11" key="1">
    <citation type="submission" date="2021-02" db="EMBL/GenBank/DDBJ databases">
        <authorList>
            <person name="Nieuwenhuis M."/>
            <person name="Van De Peppel L.J.J."/>
        </authorList>
    </citation>
    <scope>NUCLEOTIDE SEQUENCE</scope>
    <source>
        <strain evidence="11">D49</strain>
    </source>
</reference>
<dbReference type="SUPFAM" id="SSF52833">
    <property type="entry name" value="Thioredoxin-like"/>
    <property type="match status" value="1"/>
</dbReference>
<dbReference type="Pfam" id="PF04756">
    <property type="entry name" value="OST3_OST6"/>
    <property type="match status" value="1"/>
</dbReference>
<comment type="caution">
    <text evidence="11">The sequence shown here is derived from an EMBL/GenBank/DDBJ whole genome shotgun (WGS) entry which is preliminary data.</text>
</comment>
<organism evidence="11 12">
    <name type="scientific">Sphagnurus paluster</name>
    <dbReference type="NCBI Taxonomy" id="117069"/>
    <lineage>
        <taxon>Eukaryota</taxon>
        <taxon>Fungi</taxon>
        <taxon>Dikarya</taxon>
        <taxon>Basidiomycota</taxon>
        <taxon>Agaricomycotina</taxon>
        <taxon>Agaricomycetes</taxon>
        <taxon>Agaricomycetidae</taxon>
        <taxon>Agaricales</taxon>
        <taxon>Tricholomatineae</taxon>
        <taxon>Lyophyllaceae</taxon>
        <taxon>Sphagnurus</taxon>
    </lineage>
</organism>
<evidence type="ECO:0000256" key="1">
    <source>
        <dbReference type="ARBA" id="ARBA00002791"/>
    </source>
</evidence>
<keyword evidence="8 9" id="KW-0472">Membrane</keyword>
<dbReference type="EMBL" id="JABCKI010006327">
    <property type="protein sequence ID" value="KAG5634644.1"/>
    <property type="molecule type" value="Genomic_DNA"/>
</dbReference>
<evidence type="ECO:0000313" key="11">
    <source>
        <dbReference type="EMBL" id="KAG5634644.1"/>
    </source>
</evidence>
<evidence type="ECO:0000256" key="2">
    <source>
        <dbReference type="ARBA" id="ARBA00004477"/>
    </source>
</evidence>
<feature type="signal peptide" evidence="10">
    <location>
        <begin position="1"/>
        <end position="20"/>
    </location>
</feature>
<evidence type="ECO:0000256" key="9">
    <source>
        <dbReference type="SAM" id="Phobius"/>
    </source>
</evidence>
<dbReference type="GO" id="GO:0018279">
    <property type="term" value="P:protein N-linked glycosylation via asparagine"/>
    <property type="evidence" value="ECO:0007669"/>
    <property type="project" value="TreeGrafter"/>
</dbReference>
<dbReference type="PANTHER" id="PTHR12692">
    <property type="entry name" value="DOLICHYL-DIPHOSPHOOLIGOSACCHARIDE--PROTEIN GLYCOSYLTRANSFERASE-RELATED"/>
    <property type="match status" value="1"/>
</dbReference>
<gene>
    <name evidence="11" type="ORF">H0H81_001282</name>
</gene>
<keyword evidence="6" id="KW-0256">Endoplasmic reticulum</keyword>
<evidence type="ECO:0000313" key="12">
    <source>
        <dbReference type="Proteomes" id="UP000717328"/>
    </source>
</evidence>
<comment type="subcellular location">
    <subcellularLocation>
        <location evidence="2">Endoplasmic reticulum membrane</location>
        <topology evidence="2">Multi-pass membrane protein</topology>
    </subcellularLocation>
</comment>
<keyword evidence="5 10" id="KW-0732">Signal</keyword>
<comment type="function">
    <text evidence="1">Subunit of the oligosaccharyl transferase (OST) complex that catalyzes the initial transfer of a defined glycan (Glc(3)Man(9)GlcNAc(2) in eukaryotes) from the lipid carrier dolichol-pyrophosphate to an asparagine residue within an Asn-X-Ser/Thr consensus motif in nascent polypeptide chains, the first step in protein N-glycosylation. N-glycosylation occurs cotranslationally and the complex associates with the Sec61 complex at the channel-forming translocon complex that mediates protein translocation across the endoplasmic reticulum (ER). All subunits are required for a maximal enzyme activity.</text>
</comment>
<name>A0A9P7FMJ8_9AGAR</name>
<evidence type="ECO:0000256" key="5">
    <source>
        <dbReference type="ARBA" id="ARBA00022729"/>
    </source>
</evidence>
<keyword evidence="12" id="KW-1185">Reference proteome</keyword>
<feature type="chain" id="PRO_5040391604" evidence="10">
    <location>
        <begin position="21"/>
        <end position="308"/>
    </location>
</feature>
<keyword evidence="4 9" id="KW-0812">Transmembrane</keyword>
<feature type="transmembrane region" description="Helical" evidence="9">
    <location>
        <begin position="285"/>
        <end position="305"/>
    </location>
</feature>
<dbReference type="PANTHER" id="PTHR12692:SF0">
    <property type="entry name" value="GH11935P"/>
    <property type="match status" value="1"/>
</dbReference>
<protein>
    <submittedName>
        <fullName evidence="11">Uncharacterized protein</fullName>
    </submittedName>
</protein>